<dbReference type="PANTHER" id="PTHR30294:SF29">
    <property type="entry name" value="MULTIDRUG ABC TRANSPORTER PERMEASE YBHS-RELATED"/>
    <property type="match status" value="1"/>
</dbReference>
<dbReference type="GO" id="GO:0005886">
    <property type="term" value="C:plasma membrane"/>
    <property type="evidence" value="ECO:0007669"/>
    <property type="project" value="UniProtKB-SubCell"/>
</dbReference>
<evidence type="ECO:0000256" key="3">
    <source>
        <dbReference type="ARBA" id="ARBA00022448"/>
    </source>
</evidence>
<dbReference type="OrthoDB" id="9808686at2"/>
<dbReference type="RefSeq" id="WP_055424454.1">
    <property type="nucleotide sequence ID" value="NZ_FCOR01000001.1"/>
</dbReference>
<keyword evidence="5 8" id="KW-0812">Transmembrane</keyword>
<dbReference type="Proteomes" id="UP000182761">
    <property type="component" value="Unassembled WGS sequence"/>
</dbReference>
<keyword evidence="6 8" id="KW-1133">Transmembrane helix</keyword>
<evidence type="ECO:0000256" key="5">
    <source>
        <dbReference type="ARBA" id="ARBA00022692"/>
    </source>
</evidence>
<dbReference type="InterPro" id="IPR047817">
    <property type="entry name" value="ABC2_TM_bact-type"/>
</dbReference>
<feature type="transmembrane region" description="Helical" evidence="8">
    <location>
        <begin position="172"/>
        <end position="197"/>
    </location>
</feature>
<feature type="transmembrane region" description="Helical" evidence="8">
    <location>
        <begin position="286"/>
        <end position="305"/>
    </location>
</feature>
<evidence type="ECO:0000256" key="2">
    <source>
        <dbReference type="ARBA" id="ARBA00007783"/>
    </source>
</evidence>
<dbReference type="GO" id="GO:0140359">
    <property type="term" value="F:ABC-type transporter activity"/>
    <property type="evidence" value="ECO:0007669"/>
    <property type="project" value="InterPro"/>
</dbReference>
<evidence type="ECO:0000313" key="10">
    <source>
        <dbReference type="EMBL" id="CVK15210.1"/>
    </source>
</evidence>
<comment type="subcellular location">
    <subcellularLocation>
        <location evidence="1">Cell membrane</location>
        <topology evidence="1">Multi-pass membrane protein</topology>
    </subcellularLocation>
</comment>
<comment type="similarity">
    <text evidence="2">Belongs to the ABC-2 integral membrane protein family.</text>
</comment>
<accession>A0A0X3ALF7</accession>
<evidence type="ECO:0000313" key="11">
    <source>
        <dbReference type="Proteomes" id="UP000182761"/>
    </source>
</evidence>
<dbReference type="InterPro" id="IPR051449">
    <property type="entry name" value="ABC-2_transporter_component"/>
</dbReference>
<dbReference type="Gene3D" id="3.40.1710.10">
    <property type="entry name" value="abc type-2 transporter like domain"/>
    <property type="match status" value="1"/>
</dbReference>
<keyword evidence="3" id="KW-0813">Transport</keyword>
<feature type="transmembrane region" description="Helical" evidence="8">
    <location>
        <begin position="311"/>
        <end position="329"/>
    </location>
</feature>
<protein>
    <submittedName>
        <fullName evidence="10">ABC-2 type transport system permease protein</fullName>
    </submittedName>
</protein>
<dbReference type="EMBL" id="FCOR01000001">
    <property type="protein sequence ID" value="CVK15210.1"/>
    <property type="molecule type" value="Genomic_DNA"/>
</dbReference>
<sequence>MYQFFSFIKKEIYHITRDFRTMLMLLIMPIALLMIFGFAITTEIKNASFIVLDNSKTIQSIQLIEQINASKYFDLTGYFNKLEEVEQRFRLGEAKLAVVIPHGFDKDLYHQGSSEVQLIVDASDPNEASTIVSYIQTIIAEYQKQQINKASPGSYIIKSQVKMLYNPQLKSAYNFVPGIMGLVLMLICSMMTSISIVKEQEQGTMEILLVSPLKPISIVLAKVVPYFLISIIDVFSILIISITVLEVPIEGNLFLLLFLCTIFILSTLSLGILISSITETQQSAMLISGMGLLLPTLLLSGLIFPVENMPILLRVISTILPATWFITALKDVMIKGIGFGAIWQECLILIGMTLFLLVVSIKMFKNRL</sequence>
<evidence type="ECO:0000256" key="4">
    <source>
        <dbReference type="ARBA" id="ARBA00022475"/>
    </source>
</evidence>
<gene>
    <name evidence="10" type="ORF">Ga0061079_10121</name>
</gene>
<feature type="transmembrane region" description="Helical" evidence="8">
    <location>
        <begin position="218"/>
        <end position="242"/>
    </location>
</feature>
<evidence type="ECO:0000259" key="9">
    <source>
        <dbReference type="PROSITE" id="PS51012"/>
    </source>
</evidence>
<dbReference type="Pfam" id="PF12698">
    <property type="entry name" value="ABC2_membrane_3"/>
    <property type="match status" value="1"/>
</dbReference>
<dbReference type="STRING" id="1586267.GCA_001418685_00021"/>
<reference evidence="10 11" key="1">
    <citation type="submission" date="2016-01" db="EMBL/GenBank/DDBJ databases">
        <authorList>
            <person name="McClelland M."/>
            <person name="Jain A."/>
            <person name="Saraogi P."/>
            <person name="Mendelson R."/>
            <person name="Westerman R."/>
            <person name="SanMiguel P."/>
            <person name="Csonka L."/>
        </authorList>
    </citation>
    <scope>NUCLEOTIDE SEQUENCE [LARGE SCALE GENOMIC DNA]</scope>
    <source>
        <strain evidence="10 11">R-53146</strain>
    </source>
</reference>
<feature type="domain" description="ABC transmembrane type-2" evidence="9">
    <location>
        <begin position="132"/>
        <end position="367"/>
    </location>
</feature>
<evidence type="ECO:0000256" key="7">
    <source>
        <dbReference type="ARBA" id="ARBA00023136"/>
    </source>
</evidence>
<dbReference type="InterPro" id="IPR013525">
    <property type="entry name" value="ABC2_TM"/>
</dbReference>
<evidence type="ECO:0000256" key="1">
    <source>
        <dbReference type="ARBA" id="ARBA00004651"/>
    </source>
</evidence>
<dbReference type="PANTHER" id="PTHR30294">
    <property type="entry name" value="MEMBRANE COMPONENT OF ABC TRANSPORTER YHHJ-RELATED"/>
    <property type="match status" value="1"/>
</dbReference>
<proteinExistence type="inferred from homology"/>
<dbReference type="AlphaFoldDB" id="A0A0X3ALF7"/>
<organism evidence="10 11">
    <name type="scientific">Apibacter mensalis</name>
    <dbReference type="NCBI Taxonomy" id="1586267"/>
    <lineage>
        <taxon>Bacteria</taxon>
        <taxon>Pseudomonadati</taxon>
        <taxon>Bacteroidota</taxon>
        <taxon>Flavobacteriia</taxon>
        <taxon>Flavobacteriales</taxon>
        <taxon>Weeksellaceae</taxon>
        <taxon>Apibacter</taxon>
    </lineage>
</organism>
<feature type="transmembrane region" description="Helical" evidence="8">
    <location>
        <begin position="21"/>
        <end position="40"/>
    </location>
</feature>
<keyword evidence="7 8" id="KW-0472">Membrane</keyword>
<feature type="transmembrane region" description="Helical" evidence="8">
    <location>
        <begin position="341"/>
        <end position="361"/>
    </location>
</feature>
<evidence type="ECO:0000256" key="8">
    <source>
        <dbReference type="SAM" id="Phobius"/>
    </source>
</evidence>
<keyword evidence="11" id="KW-1185">Reference proteome</keyword>
<name>A0A0X3ALF7_9FLAO</name>
<dbReference type="PROSITE" id="PS51012">
    <property type="entry name" value="ABC_TM2"/>
    <property type="match status" value="1"/>
</dbReference>
<evidence type="ECO:0000256" key="6">
    <source>
        <dbReference type="ARBA" id="ARBA00022989"/>
    </source>
</evidence>
<keyword evidence="4" id="KW-1003">Cell membrane</keyword>
<feature type="transmembrane region" description="Helical" evidence="8">
    <location>
        <begin position="254"/>
        <end position="274"/>
    </location>
</feature>